<evidence type="ECO:0000256" key="3">
    <source>
        <dbReference type="RuleBase" id="RU368077"/>
    </source>
</evidence>
<dbReference type="InterPro" id="IPR006328">
    <property type="entry name" value="2-HAD"/>
</dbReference>
<dbReference type="Gene3D" id="3.40.50.1000">
    <property type="entry name" value="HAD superfamily/HAD-like"/>
    <property type="match status" value="1"/>
</dbReference>
<keyword evidence="5" id="KW-1185">Reference proteome</keyword>
<dbReference type="InterPro" id="IPR036412">
    <property type="entry name" value="HAD-like_sf"/>
</dbReference>
<evidence type="ECO:0000256" key="1">
    <source>
        <dbReference type="ARBA" id="ARBA00008106"/>
    </source>
</evidence>
<reference evidence="4 5" key="1">
    <citation type="journal article" date="2019" name="Int. J. Syst. Evol. Microbiol.">
        <title>The Global Catalogue of Microorganisms (GCM) 10K type strain sequencing project: providing services to taxonomists for standard genome sequencing and annotation.</title>
        <authorList>
            <consortium name="The Broad Institute Genomics Platform"/>
            <consortium name="The Broad Institute Genome Sequencing Center for Infectious Disease"/>
            <person name="Wu L."/>
            <person name="Ma J."/>
        </authorList>
    </citation>
    <scope>NUCLEOTIDE SEQUENCE [LARGE SCALE GENOMIC DNA]</scope>
    <source>
        <strain evidence="4 5">JCM 15503</strain>
    </source>
</reference>
<gene>
    <name evidence="4" type="ORF">GCM10009107_25000</name>
</gene>
<dbReference type="Gene3D" id="1.10.150.240">
    <property type="entry name" value="Putative phosphatase, domain 2"/>
    <property type="match status" value="1"/>
</dbReference>
<comment type="function">
    <text evidence="3">Catalyzes the hydrolytic dehalogenation of small (S)-2-haloalkanoic acids to yield the corresponding (R)-2-hydroxyalkanoic acids.</text>
</comment>
<dbReference type="PANTHER" id="PTHR43316:SF3">
    <property type="entry name" value="HALOACID DEHALOGENASE, TYPE II (AFU_ORTHOLOGUE AFUA_2G07750)-RELATED"/>
    <property type="match status" value="1"/>
</dbReference>
<dbReference type="NCBIfam" id="TIGR01493">
    <property type="entry name" value="HAD-SF-IA-v2"/>
    <property type="match status" value="1"/>
</dbReference>
<organism evidence="4 5">
    <name type="scientific">Ideonella azotifigens</name>
    <dbReference type="NCBI Taxonomy" id="513160"/>
    <lineage>
        <taxon>Bacteria</taxon>
        <taxon>Pseudomonadati</taxon>
        <taxon>Pseudomonadota</taxon>
        <taxon>Betaproteobacteria</taxon>
        <taxon>Burkholderiales</taxon>
        <taxon>Sphaerotilaceae</taxon>
        <taxon>Ideonella</taxon>
    </lineage>
</organism>
<comment type="similarity">
    <text evidence="1 3">Belongs to the HAD-like hydrolase superfamily. S-2-haloalkanoic acid dehalogenase family.</text>
</comment>
<dbReference type="RefSeq" id="WP_141286595.1">
    <property type="nucleotide sequence ID" value="NZ_BAAAEW010000014.1"/>
</dbReference>
<dbReference type="EC" id="3.8.1.2" evidence="3"/>
<dbReference type="PRINTS" id="PR00413">
    <property type="entry name" value="HADHALOGNASE"/>
</dbReference>
<dbReference type="Proteomes" id="UP001500279">
    <property type="component" value="Unassembled WGS sequence"/>
</dbReference>
<dbReference type="InterPro" id="IPR023198">
    <property type="entry name" value="PGP-like_dom2"/>
</dbReference>
<dbReference type="InterPro" id="IPR023214">
    <property type="entry name" value="HAD_sf"/>
</dbReference>
<dbReference type="Pfam" id="PF00702">
    <property type="entry name" value="Hydrolase"/>
    <property type="match status" value="1"/>
</dbReference>
<protein>
    <recommendedName>
        <fullName evidence="3">(S)-2-haloacid dehalogenase</fullName>
        <ecNumber evidence="3">3.8.1.2</ecNumber>
    </recommendedName>
    <alternativeName>
        <fullName evidence="3">2-haloalkanoic acid dehalogenase</fullName>
    </alternativeName>
    <alternativeName>
        <fullName evidence="3">Halocarboxylic acid halidohydrolase</fullName>
    </alternativeName>
    <alternativeName>
        <fullName evidence="3">L-2-haloacid dehalogenase</fullName>
    </alternativeName>
</protein>
<accession>A0ABN1K160</accession>
<dbReference type="NCBIfam" id="TIGR01428">
    <property type="entry name" value="HAD_type_II"/>
    <property type="match status" value="1"/>
</dbReference>
<dbReference type="InterPro" id="IPR006439">
    <property type="entry name" value="HAD-SF_hydro_IA"/>
</dbReference>
<dbReference type="InterPro" id="IPR051540">
    <property type="entry name" value="S-2-haloacid_dehalogenase"/>
</dbReference>
<name>A0ABN1K160_9BURK</name>
<dbReference type="EMBL" id="BAAAEW010000014">
    <property type="protein sequence ID" value="GAA0751829.1"/>
    <property type="molecule type" value="Genomic_DNA"/>
</dbReference>
<dbReference type="SUPFAM" id="SSF56784">
    <property type="entry name" value="HAD-like"/>
    <property type="match status" value="1"/>
</dbReference>
<comment type="caution">
    <text evidence="4">The sequence shown here is derived from an EMBL/GenBank/DDBJ whole genome shotgun (WGS) entry which is preliminary data.</text>
</comment>
<evidence type="ECO:0000313" key="4">
    <source>
        <dbReference type="EMBL" id="GAA0751829.1"/>
    </source>
</evidence>
<sequence>MTPFSQPKVLAFDVFGTVVDWHGGIVREVEALGLAVDANAFALAWRGGYRPAMQRVMRGEQGWTRIDDLHRQILDEILPRFGLQAMPEEQRHALNFAWHRLDPWPDVVAGLQRLKQRFILTTLSNGNLSLLVDLARHGGGLPWDCVLSAETFQRYKPDPATYLGVARLLDVQPAQVMLVAAHHDDLAAARACGLGTAYIERPLEFGASQIKDVSPQDGNDLHARSFLHLTELLGA</sequence>
<proteinExistence type="inferred from homology"/>
<evidence type="ECO:0000313" key="5">
    <source>
        <dbReference type="Proteomes" id="UP001500279"/>
    </source>
</evidence>
<keyword evidence="2 3" id="KW-0378">Hydrolase</keyword>
<evidence type="ECO:0000256" key="2">
    <source>
        <dbReference type="ARBA" id="ARBA00022801"/>
    </source>
</evidence>
<comment type="catalytic activity">
    <reaction evidence="3">
        <text>an (S)-2-haloacid + H2O = a (2R)-2-hydroxycarboxylate + a halide anion + H(+)</text>
        <dbReference type="Rhea" id="RHEA:11192"/>
        <dbReference type="ChEBI" id="CHEBI:15377"/>
        <dbReference type="ChEBI" id="CHEBI:15378"/>
        <dbReference type="ChEBI" id="CHEBI:16042"/>
        <dbReference type="ChEBI" id="CHEBI:58314"/>
        <dbReference type="ChEBI" id="CHEBI:137405"/>
        <dbReference type="EC" id="3.8.1.2"/>
    </reaction>
</comment>
<dbReference type="PANTHER" id="PTHR43316">
    <property type="entry name" value="HYDROLASE, HALOACID DELAHOGENASE-RELATED"/>
    <property type="match status" value="1"/>
</dbReference>